<sequence length="183" mass="18854">MTSAGGLDALSHVLAPLPADLPATVLVVQHHSPDKTSALAEILSRRTALPVRDAEDGDTLTPGTVLIAPPAQHLLVTSEARLGLIRSGDLPPARPSADLLLATLAVTCGPRALAVVLTGKGTDAQAGIRAIRLCKGTVFAQSEFSSEHSGMPGAAIDTGLVHRVLPLHDIPNAIYDHVRALSG</sequence>
<comment type="catalytic activity">
    <reaction evidence="3">
        <text>[protein]-L-glutamate 5-O-methyl ester + H2O = L-glutamyl-[protein] + methanol + H(+)</text>
        <dbReference type="Rhea" id="RHEA:23236"/>
        <dbReference type="Rhea" id="RHEA-COMP:10208"/>
        <dbReference type="Rhea" id="RHEA-COMP:10311"/>
        <dbReference type="ChEBI" id="CHEBI:15377"/>
        <dbReference type="ChEBI" id="CHEBI:15378"/>
        <dbReference type="ChEBI" id="CHEBI:17790"/>
        <dbReference type="ChEBI" id="CHEBI:29973"/>
        <dbReference type="ChEBI" id="CHEBI:82795"/>
        <dbReference type="EC" id="3.1.1.61"/>
    </reaction>
</comment>
<keyword evidence="7" id="KW-1185">Reference proteome</keyword>
<keyword evidence="4" id="KW-0145">Chemotaxis</keyword>
<feature type="domain" description="CheB-type methylesterase" evidence="5">
    <location>
        <begin position="1"/>
        <end position="181"/>
    </location>
</feature>
<dbReference type="PANTHER" id="PTHR42872:SF6">
    <property type="entry name" value="PROTEIN-GLUTAMATE METHYLESTERASE_PROTEIN-GLUTAMINE GLUTAMINASE"/>
    <property type="match status" value="1"/>
</dbReference>
<organism evidence="6 7">
    <name type="scientific">Mycolicibacterium sediminis</name>
    <dbReference type="NCBI Taxonomy" id="1286180"/>
    <lineage>
        <taxon>Bacteria</taxon>
        <taxon>Bacillati</taxon>
        <taxon>Actinomycetota</taxon>
        <taxon>Actinomycetes</taxon>
        <taxon>Mycobacteriales</taxon>
        <taxon>Mycobacteriaceae</taxon>
        <taxon>Mycolicibacterium</taxon>
    </lineage>
</organism>
<dbReference type="GO" id="GO:0005737">
    <property type="term" value="C:cytoplasm"/>
    <property type="evidence" value="ECO:0007669"/>
    <property type="project" value="InterPro"/>
</dbReference>
<dbReference type="GO" id="GO:0000156">
    <property type="term" value="F:phosphorelay response regulator activity"/>
    <property type="evidence" value="ECO:0007669"/>
    <property type="project" value="InterPro"/>
</dbReference>
<dbReference type="RefSeq" id="WP_197748316.1">
    <property type="nucleotide sequence ID" value="NZ_AP022588.1"/>
</dbReference>
<feature type="active site" evidence="4">
    <location>
        <position position="30"/>
    </location>
</feature>
<evidence type="ECO:0000256" key="4">
    <source>
        <dbReference type="PROSITE-ProRule" id="PRU00050"/>
    </source>
</evidence>
<dbReference type="SUPFAM" id="SSF52738">
    <property type="entry name" value="Methylesterase CheB, C-terminal domain"/>
    <property type="match status" value="1"/>
</dbReference>
<proteinExistence type="predicted"/>
<evidence type="ECO:0000256" key="3">
    <source>
        <dbReference type="ARBA" id="ARBA00048267"/>
    </source>
</evidence>
<evidence type="ECO:0000313" key="6">
    <source>
        <dbReference type="EMBL" id="BBY26342.1"/>
    </source>
</evidence>
<dbReference type="InterPro" id="IPR035909">
    <property type="entry name" value="CheB_C"/>
</dbReference>
<dbReference type="CDD" id="cd16433">
    <property type="entry name" value="CheB"/>
    <property type="match status" value="1"/>
</dbReference>
<gene>
    <name evidence="6" type="primary">cheB_1</name>
    <name evidence="6" type="ORF">MSEDJ_04380</name>
</gene>
<dbReference type="PROSITE" id="PS50122">
    <property type="entry name" value="CHEB"/>
    <property type="match status" value="1"/>
</dbReference>
<dbReference type="EC" id="3.1.1.61" evidence="2"/>
<feature type="active site" evidence="4">
    <location>
        <position position="123"/>
    </location>
</feature>
<dbReference type="AlphaFoldDB" id="A0A7I7QJB6"/>
<dbReference type="GO" id="GO:0008984">
    <property type="term" value="F:protein-glutamate methylesterase activity"/>
    <property type="evidence" value="ECO:0007669"/>
    <property type="project" value="UniProtKB-EC"/>
</dbReference>
<dbReference type="InterPro" id="IPR000673">
    <property type="entry name" value="Sig_transdc_resp-reg_Me-estase"/>
</dbReference>
<evidence type="ECO:0000256" key="1">
    <source>
        <dbReference type="ARBA" id="ARBA00022801"/>
    </source>
</evidence>
<feature type="active site" evidence="4">
    <location>
        <position position="3"/>
    </location>
</feature>
<dbReference type="Gene3D" id="3.40.50.180">
    <property type="entry name" value="Methylesterase CheB, C-terminal domain"/>
    <property type="match status" value="1"/>
</dbReference>
<dbReference type="Proteomes" id="UP000467193">
    <property type="component" value="Chromosome"/>
</dbReference>
<accession>A0A7I7QJB6</accession>
<evidence type="ECO:0000259" key="5">
    <source>
        <dbReference type="PROSITE" id="PS50122"/>
    </source>
</evidence>
<dbReference type="EMBL" id="AP022588">
    <property type="protein sequence ID" value="BBY26342.1"/>
    <property type="molecule type" value="Genomic_DNA"/>
</dbReference>
<protein>
    <recommendedName>
        <fullName evidence="2">protein-glutamate methylesterase</fullName>
        <ecNumber evidence="2">3.1.1.61</ecNumber>
    </recommendedName>
</protein>
<keyword evidence="1 4" id="KW-0378">Hydrolase</keyword>
<evidence type="ECO:0000256" key="2">
    <source>
        <dbReference type="ARBA" id="ARBA00039140"/>
    </source>
</evidence>
<dbReference type="GO" id="GO:0006935">
    <property type="term" value="P:chemotaxis"/>
    <property type="evidence" value="ECO:0007669"/>
    <property type="project" value="UniProtKB-UniRule"/>
</dbReference>
<reference evidence="6 7" key="1">
    <citation type="journal article" date="2019" name="Emerg. Microbes Infect.">
        <title>Comprehensive subspecies identification of 175 nontuberculous mycobacteria species based on 7547 genomic profiles.</title>
        <authorList>
            <person name="Matsumoto Y."/>
            <person name="Kinjo T."/>
            <person name="Motooka D."/>
            <person name="Nabeya D."/>
            <person name="Jung N."/>
            <person name="Uechi K."/>
            <person name="Horii T."/>
            <person name="Iida T."/>
            <person name="Fujita J."/>
            <person name="Nakamura S."/>
        </authorList>
    </citation>
    <scope>NUCLEOTIDE SEQUENCE [LARGE SCALE GENOMIC DNA]</scope>
    <source>
        <strain evidence="6 7">JCM 17899</strain>
    </source>
</reference>
<evidence type="ECO:0000313" key="7">
    <source>
        <dbReference type="Proteomes" id="UP000467193"/>
    </source>
</evidence>
<dbReference type="Pfam" id="PF01339">
    <property type="entry name" value="CheB_methylest"/>
    <property type="match status" value="1"/>
</dbReference>
<dbReference type="KEGG" id="msei:MSEDJ_04380"/>
<name>A0A7I7QJB6_9MYCO</name>
<dbReference type="PANTHER" id="PTHR42872">
    <property type="entry name" value="PROTEIN-GLUTAMATE METHYLESTERASE/PROTEIN-GLUTAMINE GLUTAMINASE"/>
    <property type="match status" value="1"/>
</dbReference>